<reference evidence="1" key="1">
    <citation type="submission" date="2022-08" db="UniProtKB">
        <authorList>
            <consortium name="EnsemblMetazoa"/>
        </authorList>
    </citation>
    <scope>IDENTIFICATION</scope>
    <source>
        <strain evidence="1">Dongola</strain>
    </source>
</reference>
<dbReference type="VEuPathDB" id="VectorBase:AARA006511"/>
<dbReference type="EMBL" id="APCN01007275">
    <property type="status" value="NOT_ANNOTATED_CDS"/>
    <property type="molecule type" value="Genomic_DNA"/>
</dbReference>
<proteinExistence type="predicted"/>
<protein>
    <submittedName>
        <fullName evidence="1">Uncharacterized protein</fullName>
    </submittedName>
</protein>
<dbReference type="PANTHER" id="PTHR47331:SF4">
    <property type="entry name" value="PEPTIDASE S1 DOMAIN-CONTAINING PROTEIN"/>
    <property type="match status" value="1"/>
</dbReference>
<sequence>MLESAGFPLKKWASNVSEALEGVPSDDLAIKPLLDWQEDQAISTMGLLKLTRSLVLSYTARIFDPLGLLGPTVMLAKMFLQRLWGLKQGGKTLDWDRALPIDLEEEWRKLHNTLYSLRELRVSRFVSQSGTEYLQLHIFADDSQKVYGACCYVRAVSARGIQHRLLAAKSKVVALANTNTIAPLEFCAARLAVHLFQKVVSALQVTATSICWTDSMTVIHWLNSSPRRWKPFVANRVAQIQEETCISSWRHVPGVDNPMDDISRGLSPEELLQCKRWWHGPS</sequence>
<dbReference type="AlphaFoldDB" id="A0A182HYY3"/>
<accession>A0A182HYY3</accession>
<dbReference type="EnsemblMetazoa" id="AARA006511-RA">
    <property type="protein sequence ID" value="AARA006511-PA"/>
    <property type="gene ID" value="AARA006511"/>
</dbReference>
<keyword evidence="2" id="KW-1185">Reference proteome</keyword>
<evidence type="ECO:0000313" key="2">
    <source>
        <dbReference type="Proteomes" id="UP000075840"/>
    </source>
</evidence>
<evidence type="ECO:0000313" key="1">
    <source>
        <dbReference type="EnsemblMetazoa" id="AARA006511-PA"/>
    </source>
</evidence>
<dbReference type="VEuPathDB" id="VectorBase:AARA21_010462"/>
<name>A0A182HYY3_ANOAR</name>
<organism evidence="1 2">
    <name type="scientific">Anopheles arabiensis</name>
    <name type="common">Mosquito</name>
    <dbReference type="NCBI Taxonomy" id="7173"/>
    <lineage>
        <taxon>Eukaryota</taxon>
        <taxon>Metazoa</taxon>
        <taxon>Ecdysozoa</taxon>
        <taxon>Arthropoda</taxon>
        <taxon>Hexapoda</taxon>
        <taxon>Insecta</taxon>
        <taxon>Pterygota</taxon>
        <taxon>Neoptera</taxon>
        <taxon>Endopterygota</taxon>
        <taxon>Diptera</taxon>
        <taxon>Nematocera</taxon>
        <taxon>Culicoidea</taxon>
        <taxon>Culicidae</taxon>
        <taxon>Anophelinae</taxon>
        <taxon>Anopheles</taxon>
    </lineage>
</organism>
<dbReference type="InterPro" id="IPR008042">
    <property type="entry name" value="Retrotrans_Pao"/>
</dbReference>
<dbReference type="Pfam" id="PF05380">
    <property type="entry name" value="Peptidase_A17"/>
    <property type="match status" value="1"/>
</dbReference>
<dbReference type="Proteomes" id="UP000075840">
    <property type="component" value="Unassembled WGS sequence"/>
</dbReference>
<dbReference type="PANTHER" id="PTHR47331">
    <property type="entry name" value="PHD-TYPE DOMAIN-CONTAINING PROTEIN"/>
    <property type="match status" value="1"/>
</dbReference>